<evidence type="ECO:0000313" key="1">
    <source>
        <dbReference type="EMBL" id="ETV82277.1"/>
    </source>
</evidence>
<dbReference type="GeneID" id="20806967"/>
<dbReference type="OrthoDB" id="79373at2759"/>
<dbReference type="EMBL" id="KI913122">
    <property type="protein sequence ID" value="ETV82277.1"/>
    <property type="molecule type" value="Genomic_DNA"/>
</dbReference>
<name>W4GRF1_APHAT</name>
<proteinExistence type="predicted"/>
<organism evidence="1">
    <name type="scientific">Aphanomyces astaci</name>
    <name type="common">Crayfish plague agent</name>
    <dbReference type="NCBI Taxonomy" id="112090"/>
    <lineage>
        <taxon>Eukaryota</taxon>
        <taxon>Sar</taxon>
        <taxon>Stramenopiles</taxon>
        <taxon>Oomycota</taxon>
        <taxon>Saprolegniomycetes</taxon>
        <taxon>Saprolegniales</taxon>
        <taxon>Verrucalvaceae</taxon>
        <taxon>Aphanomyces</taxon>
    </lineage>
</organism>
<dbReference type="AlphaFoldDB" id="W4GRF1"/>
<accession>W4GRF1</accession>
<gene>
    <name evidence="1" type="ORF">H257_04971</name>
</gene>
<protein>
    <submittedName>
        <fullName evidence="1">Uncharacterized protein</fullName>
    </submittedName>
</protein>
<sequence>MSRMSSSEKAVTVCVLFIVKTLVVLGVSVAIAVAALDPLDSVAADDGNGPEAQVEAAPSLPPKMSRAIRTQSRQKPKLRPLKHVQWLHSLQLWVQQVLHQLHPDVSIIPVTVMRSLAIPHPPLHRIIFQRSPLYGIHFDPRSLVRKVQSIPVPYARIHRWLALAVLPAVRGRRQRQPPLHVIAKQHVYNAVRLIQGFVRGRLAIMLLASKQKYFSSLVHSTHLIALGRGRRAAILLQACWRYYQSGRFWRVYSSVYRIRLLVLAHRLRRSRHALAMTPHVKEVYPILIAKWFNVRPANPTSRVWFCRRPSIIALIMWGYQCAAGFTFFNVPLATENVEFTTPDMVASE</sequence>
<dbReference type="VEuPathDB" id="FungiDB:H257_04971"/>
<reference evidence="1" key="1">
    <citation type="submission" date="2013-12" db="EMBL/GenBank/DDBJ databases">
        <title>The Genome Sequence of Aphanomyces astaci APO3.</title>
        <authorList>
            <consortium name="The Broad Institute Genomics Platform"/>
            <person name="Russ C."/>
            <person name="Tyler B."/>
            <person name="van West P."/>
            <person name="Dieguez-Uribeondo J."/>
            <person name="Young S.K."/>
            <person name="Zeng Q."/>
            <person name="Gargeya S."/>
            <person name="Fitzgerald M."/>
            <person name="Abouelleil A."/>
            <person name="Alvarado L."/>
            <person name="Chapman S.B."/>
            <person name="Gainer-Dewar J."/>
            <person name="Goldberg J."/>
            <person name="Griggs A."/>
            <person name="Gujja S."/>
            <person name="Hansen M."/>
            <person name="Howarth C."/>
            <person name="Imamovic A."/>
            <person name="Ireland A."/>
            <person name="Larimer J."/>
            <person name="McCowan C."/>
            <person name="Murphy C."/>
            <person name="Pearson M."/>
            <person name="Poon T.W."/>
            <person name="Priest M."/>
            <person name="Roberts A."/>
            <person name="Saif S."/>
            <person name="Shea T."/>
            <person name="Sykes S."/>
            <person name="Wortman J."/>
            <person name="Nusbaum C."/>
            <person name="Birren B."/>
        </authorList>
    </citation>
    <scope>NUCLEOTIDE SEQUENCE [LARGE SCALE GENOMIC DNA]</scope>
    <source>
        <strain evidence="1">APO3</strain>
    </source>
</reference>
<dbReference type="RefSeq" id="XP_009827946.1">
    <property type="nucleotide sequence ID" value="XM_009829644.1"/>
</dbReference>